<protein>
    <submittedName>
        <fullName evidence="1">Uncharacterized protein</fullName>
    </submittedName>
</protein>
<evidence type="ECO:0000313" key="2">
    <source>
        <dbReference type="Proteomes" id="UP000887458"/>
    </source>
</evidence>
<dbReference type="EMBL" id="NJHN03000086">
    <property type="protein sequence ID" value="KAH9416854.1"/>
    <property type="molecule type" value="Genomic_DNA"/>
</dbReference>
<gene>
    <name evidence="1" type="ORF">DERP_011969</name>
</gene>
<dbReference type="Proteomes" id="UP000887458">
    <property type="component" value="Unassembled WGS sequence"/>
</dbReference>
<keyword evidence="2" id="KW-1185">Reference proteome</keyword>
<evidence type="ECO:0000313" key="1">
    <source>
        <dbReference type="EMBL" id="KAH9416854.1"/>
    </source>
</evidence>
<proteinExistence type="predicted"/>
<organism evidence="1 2">
    <name type="scientific">Dermatophagoides pteronyssinus</name>
    <name type="common">European house dust mite</name>
    <dbReference type="NCBI Taxonomy" id="6956"/>
    <lineage>
        <taxon>Eukaryota</taxon>
        <taxon>Metazoa</taxon>
        <taxon>Ecdysozoa</taxon>
        <taxon>Arthropoda</taxon>
        <taxon>Chelicerata</taxon>
        <taxon>Arachnida</taxon>
        <taxon>Acari</taxon>
        <taxon>Acariformes</taxon>
        <taxon>Sarcoptiformes</taxon>
        <taxon>Astigmata</taxon>
        <taxon>Psoroptidia</taxon>
        <taxon>Analgoidea</taxon>
        <taxon>Pyroglyphidae</taxon>
        <taxon>Dermatophagoidinae</taxon>
        <taxon>Dermatophagoides</taxon>
    </lineage>
</organism>
<accession>A0ABQ8J2Q8</accession>
<name>A0ABQ8J2Q8_DERPT</name>
<reference evidence="1 2" key="1">
    <citation type="journal article" date="2018" name="J. Allergy Clin. Immunol.">
        <title>High-quality assembly of Dermatophagoides pteronyssinus genome and transcriptome reveals a wide range of novel allergens.</title>
        <authorList>
            <person name="Liu X.Y."/>
            <person name="Yang K.Y."/>
            <person name="Wang M.Q."/>
            <person name="Kwok J.S."/>
            <person name="Zeng X."/>
            <person name="Yang Z."/>
            <person name="Xiao X.J."/>
            <person name="Lau C.P."/>
            <person name="Li Y."/>
            <person name="Huang Z.M."/>
            <person name="Ba J.G."/>
            <person name="Yim A.K."/>
            <person name="Ouyang C.Y."/>
            <person name="Ngai S.M."/>
            <person name="Chan T.F."/>
            <person name="Leung E.L."/>
            <person name="Liu L."/>
            <person name="Liu Z.G."/>
            <person name="Tsui S.K."/>
        </authorList>
    </citation>
    <scope>NUCLEOTIDE SEQUENCE [LARGE SCALE GENOMIC DNA]</scope>
    <source>
        <strain evidence="1">Derp</strain>
    </source>
</reference>
<comment type="caution">
    <text evidence="1">The sequence shown here is derived from an EMBL/GenBank/DDBJ whole genome shotgun (WGS) entry which is preliminary data.</text>
</comment>
<reference evidence="1 2" key="2">
    <citation type="journal article" date="2022" name="Mol. Biol. Evol.">
        <title>Comparative Genomics Reveals Insights into the Divergent Evolution of Astigmatic Mites and Household Pest Adaptations.</title>
        <authorList>
            <person name="Xiong Q."/>
            <person name="Wan A.T."/>
            <person name="Liu X."/>
            <person name="Fung C.S."/>
            <person name="Xiao X."/>
            <person name="Malainual N."/>
            <person name="Hou J."/>
            <person name="Wang L."/>
            <person name="Wang M."/>
            <person name="Yang K.Y."/>
            <person name="Cui Y."/>
            <person name="Leung E.L."/>
            <person name="Nong W."/>
            <person name="Shin S.K."/>
            <person name="Au S.W."/>
            <person name="Jeong K.Y."/>
            <person name="Chew F.T."/>
            <person name="Hui J.H."/>
            <person name="Leung T.F."/>
            <person name="Tungtrongchitr A."/>
            <person name="Zhong N."/>
            <person name="Liu Z."/>
            <person name="Tsui S.K."/>
        </authorList>
    </citation>
    <scope>NUCLEOTIDE SEQUENCE [LARGE SCALE GENOMIC DNA]</scope>
    <source>
        <strain evidence="1">Derp</strain>
    </source>
</reference>
<sequence length="142" mass="16608">MDRFSSFISSNDVFELIIEFESSDGADLDVHFRWLIVEDFVDIFPRLSVDYLIRIISLDFSNRSIVSRNSDSFCRNHYPNVLIVFLIVQFHLDFYHIRFNNKIIKIHYSQPPIINTINKFTLNGNCLGICSKADKTSTAIFF</sequence>